<dbReference type="CDD" id="cd04672">
    <property type="entry name" value="NUDIX_CDP-Chase_like"/>
    <property type="match status" value="1"/>
</dbReference>
<dbReference type="PROSITE" id="PS51462">
    <property type="entry name" value="NUDIX"/>
    <property type="match status" value="1"/>
</dbReference>
<comment type="caution">
    <text evidence="4">The sequence shown here is derived from an EMBL/GenBank/DDBJ whole genome shotgun (WGS) entry which is preliminary data.</text>
</comment>
<keyword evidence="5" id="KW-1185">Reference proteome</keyword>
<feature type="domain" description="Nudix hydrolase" evidence="3">
    <location>
        <begin position="66"/>
        <end position="192"/>
    </location>
</feature>
<dbReference type="Pfam" id="PF00293">
    <property type="entry name" value="NUDIX"/>
    <property type="match status" value="1"/>
</dbReference>
<dbReference type="PANTHER" id="PTHR43046:SF16">
    <property type="entry name" value="ADP-RIBOSE PYROPHOSPHATASE YJHB-RELATED"/>
    <property type="match status" value="1"/>
</dbReference>
<evidence type="ECO:0000256" key="1">
    <source>
        <dbReference type="ARBA" id="ARBA00001946"/>
    </source>
</evidence>
<evidence type="ECO:0000259" key="3">
    <source>
        <dbReference type="PROSITE" id="PS51462"/>
    </source>
</evidence>
<dbReference type="Pfam" id="PF12535">
    <property type="entry name" value="Nudix_N"/>
    <property type="match status" value="1"/>
</dbReference>
<dbReference type="OrthoDB" id="9804442at2"/>
<evidence type="ECO:0000256" key="2">
    <source>
        <dbReference type="ARBA" id="ARBA00022801"/>
    </source>
</evidence>
<gene>
    <name evidence="4" type="ORF">CUU66_10035</name>
</gene>
<comment type="cofactor">
    <cofactor evidence="1">
        <name>Mg(2+)</name>
        <dbReference type="ChEBI" id="CHEBI:18420"/>
    </cofactor>
</comment>
<dbReference type="PANTHER" id="PTHR43046">
    <property type="entry name" value="GDP-MANNOSE MANNOSYL HYDROLASE"/>
    <property type="match status" value="1"/>
</dbReference>
<dbReference type="Gene3D" id="6.10.250.1120">
    <property type="match status" value="1"/>
</dbReference>
<sequence>MPVKWLEWAKQIQALSQAGLAFSKDIYDLERFEALRDISAEMAAELTGTPVETMHGIFTNEKGYQTPKVDVRAVIFHEQKMLLVKEKNDDLWALPGGWAEIGLTPGENAVKETREETGFDVRPVRLLAVLDKKCHPHPPSLYHVYKFFILCELEGGKAAPGIETTEVRFFAQDRLPALSTARNTETQLDIMFEFLKNPLKNTVFD</sequence>
<dbReference type="Gene3D" id="3.90.79.10">
    <property type="entry name" value="Nucleoside Triphosphate Pyrophosphohydrolase"/>
    <property type="match status" value="1"/>
</dbReference>
<name>A0A2N5M6P2_9BACI</name>
<dbReference type="SUPFAM" id="SSF55811">
    <property type="entry name" value="Nudix"/>
    <property type="match status" value="1"/>
</dbReference>
<dbReference type="EMBL" id="PGUY01000030">
    <property type="protein sequence ID" value="PLT30005.1"/>
    <property type="molecule type" value="Genomic_DNA"/>
</dbReference>
<evidence type="ECO:0000313" key="5">
    <source>
        <dbReference type="Proteomes" id="UP000234748"/>
    </source>
</evidence>
<organism evidence="4 5">
    <name type="scientific">Peribacillus deserti</name>
    <dbReference type="NCBI Taxonomy" id="673318"/>
    <lineage>
        <taxon>Bacteria</taxon>
        <taxon>Bacillati</taxon>
        <taxon>Bacillota</taxon>
        <taxon>Bacilli</taxon>
        <taxon>Bacillales</taxon>
        <taxon>Bacillaceae</taxon>
        <taxon>Peribacillus</taxon>
    </lineage>
</organism>
<protein>
    <submittedName>
        <fullName evidence="4">ADP-ribose pyrophosphatase</fullName>
    </submittedName>
</protein>
<evidence type="ECO:0000313" key="4">
    <source>
        <dbReference type="EMBL" id="PLT30005.1"/>
    </source>
</evidence>
<dbReference type="RefSeq" id="WP_101641663.1">
    <property type="nucleotide sequence ID" value="NZ_PGUY01000030.1"/>
</dbReference>
<dbReference type="GO" id="GO:0016787">
    <property type="term" value="F:hydrolase activity"/>
    <property type="evidence" value="ECO:0007669"/>
    <property type="project" value="UniProtKB-KW"/>
</dbReference>
<dbReference type="InterPro" id="IPR000086">
    <property type="entry name" value="NUDIX_hydrolase_dom"/>
</dbReference>
<dbReference type="InterPro" id="IPR059176">
    <property type="entry name" value="UDP-X_N"/>
</dbReference>
<accession>A0A2N5M6P2</accession>
<reference evidence="4 5" key="1">
    <citation type="submission" date="2017-11" db="EMBL/GenBank/DDBJ databases">
        <title>Comparitive Functional Genomics of Dry Heat Resistant strains isolated from the Viking Spacecraft.</title>
        <authorList>
            <person name="Seuylemezian A."/>
            <person name="Cooper K."/>
            <person name="Vaishampayan P."/>
        </authorList>
    </citation>
    <scope>NUCLEOTIDE SEQUENCE [LARGE SCALE GENOMIC DNA]</scope>
    <source>
        <strain evidence="4 5">V1-29</strain>
    </source>
</reference>
<dbReference type="Proteomes" id="UP000234748">
    <property type="component" value="Unassembled WGS sequence"/>
</dbReference>
<keyword evidence="2" id="KW-0378">Hydrolase</keyword>
<proteinExistence type="predicted"/>
<dbReference type="InterPro" id="IPR015797">
    <property type="entry name" value="NUDIX_hydrolase-like_dom_sf"/>
</dbReference>
<dbReference type="AlphaFoldDB" id="A0A2N5M6P2"/>